<dbReference type="AlphaFoldDB" id="A0AA39HXU2"/>
<feature type="transmembrane region" description="Helical" evidence="1">
    <location>
        <begin position="34"/>
        <end position="51"/>
    </location>
</feature>
<evidence type="ECO:0000313" key="2">
    <source>
        <dbReference type="EMBL" id="KAK0412918.1"/>
    </source>
</evidence>
<sequence length="203" mass="22915">MMLFAAFFPIFKCILLAFLFQIGAIVDTFDLTTELYTIGIFFRFLSSLWTSSAKATRSARRLLAQAHMRSSVSGIAKLTISYTKRYEGWQHCAVNMSSSSYFRALVEKAKEEHVTISTESNMTYESGHFADEVSFPKRKLSQLRYFAPSGCSGSLPRCPLSPAELYPSATKAIKRALRSEAVPIELLSRCNVPRDRPRRDESD</sequence>
<proteinExistence type="predicted"/>
<dbReference type="EMBL" id="JAUCMV010000003">
    <property type="protein sequence ID" value="KAK0412918.1"/>
    <property type="molecule type" value="Genomic_DNA"/>
</dbReference>
<keyword evidence="1" id="KW-1133">Transmembrane helix</keyword>
<comment type="caution">
    <text evidence="2">The sequence shown here is derived from an EMBL/GenBank/DDBJ whole genome shotgun (WGS) entry which is preliminary data.</text>
</comment>
<keyword evidence="3" id="KW-1185">Reference proteome</keyword>
<name>A0AA39HXU2_9BILA</name>
<evidence type="ECO:0000313" key="3">
    <source>
        <dbReference type="Proteomes" id="UP001175271"/>
    </source>
</evidence>
<accession>A0AA39HXU2</accession>
<gene>
    <name evidence="2" type="ORF">QR680_006477</name>
</gene>
<keyword evidence="1" id="KW-0472">Membrane</keyword>
<keyword evidence="1" id="KW-0812">Transmembrane</keyword>
<reference evidence="2" key="1">
    <citation type="submission" date="2023-06" db="EMBL/GenBank/DDBJ databases">
        <title>Genomic analysis of the entomopathogenic nematode Steinernema hermaphroditum.</title>
        <authorList>
            <person name="Schwarz E.M."/>
            <person name="Heppert J.K."/>
            <person name="Baniya A."/>
            <person name="Schwartz H.T."/>
            <person name="Tan C.-H."/>
            <person name="Antoshechkin I."/>
            <person name="Sternberg P.W."/>
            <person name="Goodrich-Blair H."/>
            <person name="Dillman A.R."/>
        </authorList>
    </citation>
    <scope>NUCLEOTIDE SEQUENCE</scope>
    <source>
        <strain evidence="2">PS9179</strain>
        <tissue evidence="2">Whole animal</tissue>
    </source>
</reference>
<evidence type="ECO:0000256" key="1">
    <source>
        <dbReference type="SAM" id="Phobius"/>
    </source>
</evidence>
<organism evidence="2 3">
    <name type="scientific">Steinernema hermaphroditum</name>
    <dbReference type="NCBI Taxonomy" id="289476"/>
    <lineage>
        <taxon>Eukaryota</taxon>
        <taxon>Metazoa</taxon>
        <taxon>Ecdysozoa</taxon>
        <taxon>Nematoda</taxon>
        <taxon>Chromadorea</taxon>
        <taxon>Rhabditida</taxon>
        <taxon>Tylenchina</taxon>
        <taxon>Panagrolaimomorpha</taxon>
        <taxon>Strongyloidoidea</taxon>
        <taxon>Steinernematidae</taxon>
        <taxon>Steinernema</taxon>
    </lineage>
</organism>
<dbReference type="Proteomes" id="UP001175271">
    <property type="component" value="Unassembled WGS sequence"/>
</dbReference>
<protein>
    <submittedName>
        <fullName evidence="2">Uncharacterized protein</fullName>
    </submittedName>
</protein>